<reference evidence="1" key="1">
    <citation type="submission" date="2014-09" db="EMBL/GenBank/DDBJ databases">
        <authorList>
            <person name="Magalhaes I.L.F."/>
            <person name="Oliveira U."/>
            <person name="Santos F.R."/>
            <person name="Vidigal T.H.D.A."/>
            <person name="Brescovit A.D."/>
            <person name="Santos A.J."/>
        </authorList>
    </citation>
    <scope>NUCLEOTIDE SEQUENCE</scope>
    <source>
        <tissue evidence="1">Shoot tissue taken approximately 20 cm above the soil surface</tissue>
    </source>
</reference>
<dbReference type="AlphaFoldDB" id="A0A0A8YYI0"/>
<dbReference type="EMBL" id="GBRH01267402">
    <property type="protein sequence ID" value="JAD30493.1"/>
    <property type="molecule type" value="Transcribed_RNA"/>
</dbReference>
<sequence>MVANHKEHQLRKALQKFACIGVVE</sequence>
<proteinExistence type="predicted"/>
<protein>
    <submittedName>
        <fullName evidence="1">Uncharacterized protein</fullName>
    </submittedName>
</protein>
<accession>A0A0A8YYI0</accession>
<evidence type="ECO:0000313" key="1">
    <source>
        <dbReference type="EMBL" id="JAD30493.1"/>
    </source>
</evidence>
<name>A0A0A8YYI0_ARUDO</name>
<organism evidence="1">
    <name type="scientific">Arundo donax</name>
    <name type="common">Giant reed</name>
    <name type="synonym">Donax arundinaceus</name>
    <dbReference type="NCBI Taxonomy" id="35708"/>
    <lineage>
        <taxon>Eukaryota</taxon>
        <taxon>Viridiplantae</taxon>
        <taxon>Streptophyta</taxon>
        <taxon>Embryophyta</taxon>
        <taxon>Tracheophyta</taxon>
        <taxon>Spermatophyta</taxon>
        <taxon>Magnoliopsida</taxon>
        <taxon>Liliopsida</taxon>
        <taxon>Poales</taxon>
        <taxon>Poaceae</taxon>
        <taxon>PACMAD clade</taxon>
        <taxon>Arundinoideae</taxon>
        <taxon>Arundineae</taxon>
        <taxon>Arundo</taxon>
    </lineage>
</organism>
<reference evidence="1" key="2">
    <citation type="journal article" date="2015" name="Data Brief">
        <title>Shoot transcriptome of the giant reed, Arundo donax.</title>
        <authorList>
            <person name="Barrero R.A."/>
            <person name="Guerrero F.D."/>
            <person name="Moolhuijzen P."/>
            <person name="Goolsby J.A."/>
            <person name="Tidwell J."/>
            <person name="Bellgard S.E."/>
            <person name="Bellgard M.I."/>
        </authorList>
    </citation>
    <scope>NUCLEOTIDE SEQUENCE</scope>
    <source>
        <tissue evidence="1">Shoot tissue taken approximately 20 cm above the soil surface</tissue>
    </source>
</reference>